<dbReference type="RefSeq" id="WP_111594381.1">
    <property type="nucleotide sequence ID" value="NZ_QLMA01000008.1"/>
</dbReference>
<evidence type="ECO:0000313" key="3">
    <source>
        <dbReference type="Proteomes" id="UP000249819"/>
    </source>
</evidence>
<dbReference type="CDD" id="cd00038">
    <property type="entry name" value="CAP_ED"/>
    <property type="match status" value="1"/>
</dbReference>
<dbReference type="InterPro" id="IPR014710">
    <property type="entry name" value="RmlC-like_jellyroll"/>
</dbReference>
<evidence type="ECO:0000259" key="1">
    <source>
        <dbReference type="Pfam" id="PF00027"/>
    </source>
</evidence>
<dbReference type="AlphaFoldDB" id="A0A327VNJ5"/>
<name>A0A327VNJ5_9BACT</name>
<proteinExistence type="predicted"/>
<sequence length="187" mass="22261">MKLRNYLQQRITLSPEEWKVFEGMLIKESYPKKFPLLKKGSIEEYVSFIEKGIVRFYVPGEELDTSFAFIFEEEFLCAYDSFLLQQPCRYAAETVTETTIWRLSYHDLQTLYEDYPQFNILGRILSEQIYLKKADRELAFLTQTPEERYTALFSQRPNVMKFIPLQYIATYIGITPQALSRIRKRIS</sequence>
<accession>A0A327VNJ5</accession>
<dbReference type="Proteomes" id="UP000249819">
    <property type="component" value="Unassembled WGS sequence"/>
</dbReference>
<reference evidence="2 3" key="1">
    <citation type="submission" date="2018-06" db="EMBL/GenBank/DDBJ databases">
        <title>Genomic Encyclopedia of Archaeal and Bacterial Type Strains, Phase II (KMG-II): from individual species to whole genera.</title>
        <authorList>
            <person name="Goeker M."/>
        </authorList>
    </citation>
    <scope>NUCLEOTIDE SEQUENCE [LARGE SCALE GENOMIC DNA]</scope>
    <source>
        <strain evidence="2 3">DSM 29821</strain>
    </source>
</reference>
<protein>
    <submittedName>
        <fullName evidence="2">CRP-like cAMP-binding protein</fullName>
    </submittedName>
</protein>
<dbReference type="SUPFAM" id="SSF51206">
    <property type="entry name" value="cAMP-binding domain-like"/>
    <property type="match status" value="1"/>
</dbReference>
<dbReference type="Gene3D" id="2.60.120.10">
    <property type="entry name" value="Jelly Rolls"/>
    <property type="match status" value="1"/>
</dbReference>
<evidence type="ECO:0000313" key="2">
    <source>
        <dbReference type="EMBL" id="RAJ76663.1"/>
    </source>
</evidence>
<feature type="domain" description="Cyclic nucleotide-binding" evidence="1">
    <location>
        <begin position="28"/>
        <end position="114"/>
    </location>
</feature>
<dbReference type="OrthoDB" id="663011at2"/>
<dbReference type="InterPro" id="IPR000595">
    <property type="entry name" value="cNMP-bd_dom"/>
</dbReference>
<dbReference type="Pfam" id="PF00027">
    <property type="entry name" value="cNMP_binding"/>
    <property type="match status" value="1"/>
</dbReference>
<keyword evidence="3" id="KW-1185">Reference proteome</keyword>
<gene>
    <name evidence="2" type="ORF">CLV59_108183</name>
</gene>
<dbReference type="InterPro" id="IPR018490">
    <property type="entry name" value="cNMP-bd_dom_sf"/>
</dbReference>
<comment type="caution">
    <text evidence="2">The sequence shown here is derived from an EMBL/GenBank/DDBJ whole genome shotgun (WGS) entry which is preliminary data.</text>
</comment>
<organism evidence="2 3">
    <name type="scientific">Chitinophaga dinghuensis</name>
    <dbReference type="NCBI Taxonomy" id="1539050"/>
    <lineage>
        <taxon>Bacteria</taxon>
        <taxon>Pseudomonadati</taxon>
        <taxon>Bacteroidota</taxon>
        <taxon>Chitinophagia</taxon>
        <taxon>Chitinophagales</taxon>
        <taxon>Chitinophagaceae</taxon>
        <taxon>Chitinophaga</taxon>
    </lineage>
</organism>
<dbReference type="EMBL" id="QLMA01000008">
    <property type="protein sequence ID" value="RAJ76663.1"/>
    <property type="molecule type" value="Genomic_DNA"/>
</dbReference>